<dbReference type="Proteomes" id="UP001060215">
    <property type="component" value="Chromosome 6"/>
</dbReference>
<protein>
    <submittedName>
        <fullName evidence="1">Uncharacterized protein</fullName>
    </submittedName>
</protein>
<name>A0ACC0IH67_9ERIC</name>
<sequence length="656" mass="73833">MIPQFNSLPYRPNQAQTNGTTTAPPAQQAAPSNHGQGNPTNFFPNSAQNQAQIGVINPQIPFPFNNSNTHVSNGPVATPNRLMISAPMSMGAPNHNPLHLQNGMPVLGSTNVMMPQLVQCQGGFGPQNPNSMSMNPMNLIQPPNQFFAHNSVNMPQYLCQNAVLPNGQFCLQSPMQNNSHQFVQMPMPNYTQVGPCNMQMYPNQVSQSMAIQNPNFFANPQFGMVHSNAVVQPNNQNQQNLVLSSMDANAARQSHNNTSQQSQGNSPRHSAFGSVPQPPQNFTKSQGNFRKDGGINNSNNNWKNSQNTNFTKNLRKDASHKGFSKSQFHNMPNAKGKSRFHNKYGGKAGYKNDGSRTCELADSTNQTRVEHKRSISLNYTEQEIQQWREARKKNYPSKFNIEKKLAEKLTEPEVTDRDAKLRREQLKEVLAKQAQLGCEVAEIPLYYLSDSEKRVHGKEVDKKSWTKKERFQNKFNKRGRFHQNERFGRKQQSADDDPSNLADQDERFSKKQKLADNDLNKKQPTLLQRLLSADIRRDKSRLLQVFRFMVMNSFFKDWPEKSLRFPLVIVKDAVGEVVEEKSLSSGKGVSEAYIKTSIQESECGDYHDDGGDKDEDDNNGDDEHDVQAKEAVCFASVKGSMGVEIEHEEEEGEIID</sequence>
<accession>A0ACC0IH67</accession>
<organism evidence="1 2">
    <name type="scientific">Camellia lanceoleosa</name>
    <dbReference type="NCBI Taxonomy" id="1840588"/>
    <lineage>
        <taxon>Eukaryota</taxon>
        <taxon>Viridiplantae</taxon>
        <taxon>Streptophyta</taxon>
        <taxon>Embryophyta</taxon>
        <taxon>Tracheophyta</taxon>
        <taxon>Spermatophyta</taxon>
        <taxon>Magnoliopsida</taxon>
        <taxon>eudicotyledons</taxon>
        <taxon>Gunneridae</taxon>
        <taxon>Pentapetalae</taxon>
        <taxon>asterids</taxon>
        <taxon>Ericales</taxon>
        <taxon>Theaceae</taxon>
        <taxon>Camellia</taxon>
    </lineage>
</organism>
<reference evidence="1 2" key="1">
    <citation type="journal article" date="2022" name="Plant J.">
        <title>Chromosome-level genome of Camellia lanceoleosa provides a valuable resource for understanding genome evolution and self-incompatibility.</title>
        <authorList>
            <person name="Gong W."/>
            <person name="Xiao S."/>
            <person name="Wang L."/>
            <person name="Liao Z."/>
            <person name="Chang Y."/>
            <person name="Mo W."/>
            <person name="Hu G."/>
            <person name="Li W."/>
            <person name="Zhao G."/>
            <person name="Zhu H."/>
            <person name="Hu X."/>
            <person name="Ji K."/>
            <person name="Xiang X."/>
            <person name="Song Q."/>
            <person name="Yuan D."/>
            <person name="Jin S."/>
            <person name="Zhang L."/>
        </authorList>
    </citation>
    <scope>NUCLEOTIDE SEQUENCE [LARGE SCALE GENOMIC DNA]</scope>
    <source>
        <strain evidence="1">SQ_2022a</strain>
    </source>
</reference>
<keyword evidence="2" id="KW-1185">Reference proteome</keyword>
<evidence type="ECO:0000313" key="1">
    <source>
        <dbReference type="EMBL" id="KAI8024084.1"/>
    </source>
</evidence>
<dbReference type="EMBL" id="CM045763">
    <property type="protein sequence ID" value="KAI8024084.1"/>
    <property type="molecule type" value="Genomic_DNA"/>
</dbReference>
<evidence type="ECO:0000313" key="2">
    <source>
        <dbReference type="Proteomes" id="UP001060215"/>
    </source>
</evidence>
<comment type="caution">
    <text evidence="1">The sequence shown here is derived from an EMBL/GenBank/DDBJ whole genome shotgun (WGS) entry which is preliminary data.</text>
</comment>
<proteinExistence type="predicted"/>
<gene>
    <name evidence="1" type="ORF">LOK49_LG03G01994</name>
</gene>